<dbReference type="AlphaFoldDB" id="A0A7C8HGX5"/>
<name>A0A7C8HGX5_9FIRM</name>
<dbReference type="InterPro" id="IPR006059">
    <property type="entry name" value="SBP"/>
</dbReference>
<keyword evidence="3 5" id="KW-0732">Signal</keyword>
<protein>
    <submittedName>
        <fullName evidence="6">Extracellular solute-binding protein</fullName>
    </submittedName>
</protein>
<feature type="signal peptide" evidence="5">
    <location>
        <begin position="1"/>
        <end position="20"/>
    </location>
</feature>
<feature type="compositionally biased region" description="Low complexity" evidence="4">
    <location>
        <begin position="24"/>
        <end position="41"/>
    </location>
</feature>
<proteinExistence type="inferred from homology"/>
<evidence type="ECO:0000256" key="2">
    <source>
        <dbReference type="ARBA" id="ARBA00022448"/>
    </source>
</evidence>
<feature type="chain" id="PRO_5039390980" evidence="5">
    <location>
        <begin position="21"/>
        <end position="444"/>
    </location>
</feature>
<dbReference type="GO" id="GO:0055052">
    <property type="term" value="C:ATP-binding cassette (ABC) transporter complex, substrate-binding subunit-containing"/>
    <property type="evidence" value="ECO:0007669"/>
    <property type="project" value="TreeGrafter"/>
</dbReference>
<dbReference type="PANTHER" id="PTHR30061:SF50">
    <property type="entry name" value="MALTOSE_MALTODEXTRIN-BINDING PERIPLASMIC PROTEIN"/>
    <property type="match status" value="1"/>
</dbReference>
<feature type="region of interest" description="Disordered" evidence="4">
    <location>
        <begin position="24"/>
        <end position="49"/>
    </location>
</feature>
<evidence type="ECO:0000313" key="7">
    <source>
        <dbReference type="Proteomes" id="UP000483018"/>
    </source>
</evidence>
<dbReference type="SUPFAM" id="SSF53850">
    <property type="entry name" value="Periplasmic binding protein-like II"/>
    <property type="match status" value="1"/>
</dbReference>
<dbReference type="GO" id="GO:0042956">
    <property type="term" value="P:maltodextrin transmembrane transport"/>
    <property type="evidence" value="ECO:0007669"/>
    <property type="project" value="TreeGrafter"/>
</dbReference>
<dbReference type="GO" id="GO:1901982">
    <property type="term" value="F:maltose binding"/>
    <property type="evidence" value="ECO:0007669"/>
    <property type="project" value="TreeGrafter"/>
</dbReference>
<dbReference type="Proteomes" id="UP000483018">
    <property type="component" value="Unassembled WGS sequence"/>
</dbReference>
<evidence type="ECO:0000256" key="1">
    <source>
        <dbReference type="ARBA" id="ARBA00008520"/>
    </source>
</evidence>
<organism evidence="6 7">
    <name type="scientific">Defluviitalea raffinosedens</name>
    <dbReference type="NCBI Taxonomy" id="1450156"/>
    <lineage>
        <taxon>Bacteria</taxon>
        <taxon>Bacillati</taxon>
        <taxon>Bacillota</taxon>
        <taxon>Clostridia</taxon>
        <taxon>Lachnospirales</taxon>
        <taxon>Defluviitaleaceae</taxon>
        <taxon>Defluviitalea</taxon>
    </lineage>
</organism>
<keyword evidence="2" id="KW-0813">Transport</keyword>
<comment type="caution">
    <text evidence="6">The sequence shown here is derived from an EMBL/GenBank/DDBJ whole genome shotgun (WGS) entry which is preliminary data.</text>
</comment>
<comment type="similarity">
    <text evidence="1">Belongs to the bacterial solute-binding protein 1 family.</text>
</comment>
<accession>A0A7C8HGX5</accession>
<gene>
    <name evidence="6" type="ORF">GND95_09880</name>
</gene>
<dbReference type="GO" id="GO:0015768">
    <property type="term" value="P:maltose transport"/>
    <property type="evidence" value="ECO:0007669"/>
    <property type="project" value="TreeGrafter"/>
</dbReference>
<dbReference type="EMBL" id="WSLF01000009">
    <property type="protein sequence ID" value="KAE9633175.1"/>
    <property type="molecule type" value="Genomic_DNA"/>
</dbReference>
<evidence type="ECO:0000313" key="6">
    <source>
        <dbReference type="EMBL" id="KAE9633175.1"/>
    </source>
</evidence>
<evidence type="ECO:0000256" key="4">
    <source>
        <dbReference type="SAM" id="MobiDB-lite"/>
    </source>
</evidence>
<evidence type="ECO:0000256" key="5">
    <source>
        <dbReference type="SAM" id="SignalP"/>
    </source>
</evidence>
<evidence type="ECO:0000256" key="3">
    <source>
        <dbReference type="ARBA" id="ARBA00022729"/>
    </source>
</evidence>
<dbReference type="Pfam" id="PF01547">
    <property type="entry name" value="SBP_bac_1"/>
    <property type="match status" value="1"/>
</dbReference>
<dbReference type="RefSeq" id="WP_158740894.1">
    <property type="nucleotide sequence ID" value="NZ_WSLF01000009.1"/>
</dbReference>
<dbReference type="Gene3D" id="3.40.190.10">
    <property type="entry name" value="Periplasmic binding protein-like II"/>
    <property type="match status" value="1"/>
</dbReference>
<sequence length="444" mass="48374">MKKILSLLLACALTVSIVGCGKSTTGTSESGDSGTKTETTGGANGNGPVELKMWVHVTDDTDEGKSYAERAAAFNEAHDDIKVTVEFIPRDGGGSGYEDKINTALTTNQLPDVITLDGPNTAAYVDAGIIAPIDEYISKESRDDYLPSIIQQGTVDGKLYALGAMESSVALFYNKDILAKYNIEPGTLENPWTWDDLFTAAKTITEGEGYPALDMRFNDIGEWYIYAFAPFIWSNGGKIIGEDGLTAEGIFNSPEAVEALTFFKKLVDAGVVSVTPEENNFELGKSALYLNGPWAIPTLENSYPDINFEAMPYPVSPKTKELHVPTGSWQYAVTAQSKHPAEAAKLVEWMTNTESVVSITKAIGMPPARKSAVEFLPEYQEGARKVLLDQLAKGGHARPLSVIYPIISRNFQEAVEAVLYGDDPQTVLDEKVQVIEREAQRYKK</sequence>
<dbReference type="PANTHER" id="PTHR30061">
    <property type="entry name" value="MALTOSE-BINDING PERIPLASMIC PROTEIN"/>
    <property type="match status" value="1"/>
</dbReference>
<reference evidence="6 7" key="1">
    <citation type="submission" date="2019-12" db="EMBL/GenBank/DDBJ databases">
        <title>Defluviitalea raffinosedens, isolated from a biogas fermenter, genome sequencing and characterization.</title>
        <authorList>
            <person name="Rettenmaier R."/>
            <person name="Schneider M."/>
            <person name="Neuhaus K."/>
            <person name="Liebl W."/>
            <person name="Zverlov V."/>
        </authorList>
    </citation>
    <scope>NUCLEOTIDE SEQUENCE [LARGE SCALE GENOMIC DNA]</scope>
    <source>
        <strain evidence="6 7">249c-K6</strain>
    </source>
</reference>
<dbReference type="PROSITE" id="PS51257">
    <property type="entry name" value="PROKAR_LIPOPROTEIN"/>
    <property type="match status" value="1"/>
</dbReference>
<keyword evidence="7" id="KW-1185">Reference proteome</keyword>
<dbReference type="CDD" id="cd14748">
    <property type="entry name" value="PBP2_UgpB"/>
    <property type="match status" value="1"/>
</dbReference>
<dbReference type="OrthoDB" id="383937at2"/>